<sequence length="179" mass="19417">MPTHERSDSNISQDYQSLSKEQPSQACDNAILAASRRAVSSKPKAVNKSSWKNMPYLSAIAASLFVVVVMFAQQQQDTPDTPAIAPEAAVAPMSAILVEDSAPQLMRSTKKMSAPVSTVSGKLAQQGQQWFLITAQQSYLLENVPADIAQWSQQTVSVSGAQKMIDDQVVILVEQIQQP</sequence>
<dbReference type="AlphaFoldDB" id="A0A418YID4"/>
<protein>
    <submittedName>
        <fullName evidence="2">Uncharacterized protein</fullName>
    </submittedName>
</protein>
<proteinExistence type="predicted"/>
<comment type="caution">
    <text evidence="2">The sequence shown here is derived from an EMBL/GenBank/DDBJ whole genome shotgun (WGS) entry which is preliminary data.</text>
</comment>
<dbReference type="Proteomes" id="UP000283255">
    <property type="component" value="Unassembled WGS sequence"/>
</dbReference>
<keyword evidence="3" id="KW-1185">Reference proteome</keyword>
<evidence type="ECO:0000256" key="1">
    <source>
        <dbReference type="SAM" id="MobiDB-lite"/>
    </source>
</evidence>
<feature type="region of interest" description="Disordered" evidence="1">
    <location>
        <begin position="1"/>
        <end position="23"/>
    </location>
</feature>
<name>A0A418YID4_9GAMM</name>
<gene>
    <name evidence="2" type="ORF">D1Z90_02750</name>
</gene>
<dbReference type="RefSeq" id="WP_119909218.1">
    <property type="nucleotide sequence ID" value="NZ_QZCH01000002.1"/>
</dbReference>
<organism evidence="2 3">
    <name type="scientific">Motilimonas pumila</name>
    <dbReference type="NCBI Taxonomy" id="2303987"/>
    <lineage>
        <taxon>Bacteria</taxon>
        <taxon>Pseudomonadati</taxon>
        <taxon>Pseudomonadota</taxon>
        <taxon>Gammaproteobacteria</taxon>
        <taxon>Alteromonadales</taxon>
        <taxon>Alteromonadales genera incertae sedis</taxon>
        <taxon>Motilimonas</taxon>
    </lineage>
</organism>
<accession>A0A418YID4</accession>
<evidence type="ECO:0000313" key="3">
    <source>
        <dbReference type="Proteomes" id="UP000283255"/>
    </source>
</evidence>
<feature type="compositionally biased region" description="Polar residues" evidence="1">
    <location>
        <begin position="9"/>
        <end position="23"/>
    </location>
</feature>
<reference evidence="2 3" key="1">
    <citation type="submission" date="2018-09" db="EMBL/GenBank/DDBJ databases">
        <authorList>
            <person name="Wang F."/>
        </authorList>
    </citation>
    <scope>NUCLEOTIDE SEQUENCE [LARGE SCALE GENOMIC DNA]</scope>
    <source>
        <strain evidence="2 3">PLHSC7-2</strain>
    </source>
</reference>
<dbReference type="EMBL" id="QZCH01000002">
    <property type="protein sequence ID" value="RJG50416.1"/>
    <property type="molecule type" value="Genomic_DNA"/>
</dbReference>
<reference evidence="2 3" key="2">
    <citation type="submission" date="2019-01" db="EMBL/GenBank/DDBJ databases">
        <title>Motilimonas pumilus sp. nov., isolated from the gut of sea cucumber (Apostichopus japonicus).</title>
        <authorList>
            <person name="Wang F.-Q."/>
            <person name="Ren L.-H."/>
            <person name="Lin Y.-W."/>
            <person name="Sun G.-H."/>
            <person name="Du Z.-J."/>
            <person name="Zhao J.-X."/>
            <person name="Liu X.-J."/>
            <person name="Liu L.-J."/>
        </authorList>
    </citation>
    <scope>NUCLEOTIDE SEQUENCE [LARGE SCALE GENOMIC DNA]</scope>
    <source>
        <strain evidence="2 3">PLHSC7-2</strain>
    </source>
</reference>
<evidence type="ECO:0000313" key="2">
    <source>
        <dbReference type="EMBL" id="RJG50416.1"/>
    </source>
</evidence>